<dbReference type="InterPro" id="IPR011335">
    <property type="entry name" value="Restrct_endonuc-II-like"/>
</dbReference>
<dbReference type="OrthoDB" id="5517693at2"/>
<evidence type="ECO:0000313" key="2">
    <source>
        <dbReference type="Proteomes" id="UP000288603"/>
    </source>
</evidence>
<evidence type="ECO:0008006" key="3">
    <source>
        <dbReference type="Google" id="ProtNLM"/>
    </source>
</evidence>
<dbReference type="SUPFAM" id="SSF52980">
    <property type="entry name" value="Restriction endonuclease-like"/>
    <property type="match status" value="1"/>
</dbReference>
<name>A0A444QCG7_9MICO</name>
<dbReference type="Proteomes" id="UP000288603">
    <property type="component" value="Unassembled WGS sequence"/>
</dbReference>
<dbReference type="EMBL" id="RZNC01000002">
    <property type="protein sequence ID" value="RWZ64393.1"/>
    <property type="molecule type" value="Genomic_DNA"/>
</dbReference>
<evidence type="ECO:0000313" key="1">
    <source>
        <dbReference type="EMBL" id="RWZ64393.1"/>
    </source>
</evidence>
<comment type="caution">
    <text evidence="1">The sequence shown here is derived from an EMBL/GenBank/DDBJ whole genome shotgun (WGS) entry which is preliminary data.</text>
</comment>
<sequence>MPSLFESPHIPFELSSSRRTGGRARPTDTRLDLQRVRRGVYIPTSDWAAMGHDERYRAFIHATLACSPTTPTLSHYSAAAMRRLPIVGGWPETVHTVVSERGGGRSSGVYTRHRTSHPPEVDVIDGVRCTSLERTIVDVARTGSRASALSMADHAVRLGHTTTDRLLEEDRRLGTGRGSHQSRALLAIVAPDAANGGESFVRLLLHDAGFVAPTLQHRIDDSDGLVGYVDFAWLDAGIVLEFDGFRKYATLEYTGGSPEDVVWREKRREDRLRAVGLRVVRATWDDLTGPAPRLLDLVSRAGAPRRRLGGNEGAR</sequence>
<accession>A0A444QCG7</accession>
<dbReference type="AlphaFoldDB" id="A0A444QCG7"/>
<organism evidence="1 2">
    <name type="scientific">Labedella populi</name>
    <dbReference type="NCBI Taxonomy" id="2498850"/>
    <lineage>
        <taxon>Bacteria</taxon>
        <taxon>Bacillati</taxon>
        <taxon>Actinomycetota</taxon>
        <taxon>Actinomycetes</taxon>
        <taxon>Micrococcales</taxon>
        <taxon>Microbacteriaceae</taxon>
        <taxon>Labedella</taxon>
    </lineage>
</organism>
<proteinExistence type="predicted"/>
<dbReference type="RefSeq" id="WP_128498173.1">
    <property type="nucleotide sequence ID" value="NZ_RZNC01000002.1"/>
</dbReference>
<keyword evidence="2" id="KW-1185">Reference proteome</keyword>
<reference evidence="1 2" key="1">
    <citation type="submission" date="2018-12" db="EMBL/GenBank/DDBJ databases">
        <authorList>
            <person name="Li F."/>
        </authorList>
    </citation>
    <scope>NUCLEOTIDE SEQUENCE [LARGE SCALE GENOMIC DNA]</scope>
    <source>
        <strain evidence="1 2">8H24J-4-2</strain>
    </source>
</reference>
<gene>
    <name evidence="1" type="ORF">ELQ92_06395</name>
</gene>
<protein>
    <recommendedName>
        <fullName evidence="3">DUF559 domain-containing protein</fullName>
    </recommendedName>
</protein>